<protein>
    <recommendedName>
        <fullName evidence="3">Caspase domain-containing protein</fullName>
    </recommendedName>
</protein>
<dbReference type="RefSeq" id="XP_038748844.1">
    <property type="nucleotide sequence ID" value="XM_038885645.1"/>
</dbReference>
<dbReference type="GeneID" id="62158719"/>
<gene>
    <name evidence="1" type="ORF">CkaCkLH20_02926</name>
</gene>
<proteinExistence type="predicted"/>
<reference evidence="1" key="2">
    <citation type="submission" date="2020-11" db="EMBL/GenBank/DDBJ databases">
        <title>Whole genome sequencing of Colletotrichum sp.</title>
        <authorList>
            <person name="Li H."/>
        </authorList>
    </citation>
    <scope>NUCLEOTIDE SEQUENCE</scope>
    <source>
        <strain evidence="1">CkLH20</strain>
    </source>
</reference>
<reference evidence="1" key="1">
    <citation type="submission" date="2020-03" db="EMBL/GenBank/DDBJ databases">
        <authorList>
            <person name="He L."/>
        </authorList>
    </citation>
    <scope>NUCLEOTIDE SEQUENCE</scope>
    <source>
        <strain evidence="1">CkLH20</strain>
    </source>
</reference>
<evidence type="ECO:0000313" key="2">
    <source>
        <dbReference type="Proteomes" id="UP000781932"/>
    </source>
</evidence>
<comment type="caution">
    <text evidence="1">The sequence shown here is derived from an EMBL/GenBank/DDBJ whole genome shotgun (WGS) entry which is preliminary data.</text>
</comment>
<evidence type="ECO:0008006" key="3">
    <source>
        <dbReference type="Google" id="ProtNLM"/>
    </source>
</evidence>
<dbReference type="AlphaFoldDB" id="A0A9P6I8Z6"/>
<sequence length="402" mass="45037">MAGTHPPQAYCPQLTNLNDIKSTLESRLFRDDRRNASLRYGRVIVLTFCWCWDESSQGGSAANWAQRLGETFAREYQCEVRPTILGAFPSEGPEYIMSQALRKAARDLGPNDLLIVYYAGHSVLDGNDLRDRDIFLKPSCPPVVNYWGPEGPAVSFAHLQTQPRLDNPRARVLWLLDCSHDGSEALVDNHEIIAASEFESVAPNPGNRRHFTSHLIHELLVAASIGMEVTATQLYCLLANQVYTLDRYGNAVLPSFPIHTQHGNNTRPSIRLIPSSYQKHFLMGRIGSPSLQPAAVVLSARLSTGPATDWNSFRQWLGGHASHGIELVHDFSRLNDVAFFKVTFEVWCSLRGVPGLEFVTIDRHHGITPRPWEIIRERPATGSYDRRGVFIPFRHAPSSSCE</sequence>
<accession>A0A9P6I8Z6</accession>
<evidence type="ECO:0000313" key="1">
    <source>
        <dbReference type="EMBL" id="KAF9879383.1"/>
    </source>
</evidence>
<name>A0A9P6I8Z6_9PEZI</name>
<keyword evidence="2" id="KW-1185">Reference proteome</keyword>
<dbReference type="EMBL" id="JAATWM020000007">
    <property type="protein sequence ID" value="KAF9879383.1"/>
    <property type="molecule type" value="Genomic_DNA"/>
</dbReference>
<dbReference type="OrthoDB" id="4795266at2759"/>
<organism evidence="1 2">
    <name type="scientific">Colletotrichum karsti</name>
    <dbReference type="NCBI Taxonomy" id="1095194"/>
    <lineage>
        <taxon>Eukaryota</taxon>
        <taxon>Fungi</taxon>
        <taxon>Dikarya</taxon>
        <taxon>Ascomycota</taxon>
        <taxon>Pezizomycotina</taxon>
        <taxon>Sordariomycetes</taxon>
        <taxon>Hypocreomycetidae</taxon>
        <taxon>Glomerellales</taxon>
        <taxon>Glomerellaceae</taxon>
        <taxon>Colletotrichum</taxon>
        <taxon>Colletotrichum boninense species complex</taxon>
    </lineage>
</organism>
<dbReference type="Proteomes" id="UP000781932">
    <property type="component" value="Unassembled WGS sequence"/>
</dbReference>